<dbReference type="AlphaFoldDB" id="A0A9P4KEB7"/>
<dbReference type="EMBL" id="ML986615">
    <property type="protein sequence ID" value="KAF2264544.1"/>
    <property type="molecule type" value="Genomic_DNA"/>
</dbReference>
<sequence>MCGAGLHHSLHPPSRDTASHNFIFCIYPFAAALHNSNRLWLLTHDTRSLHPAKRGPGLAPGLGPQGYRCTVGEKSSGFDKRVLSSSCSWRIAREDLADPRFTRDWNHWKTLAPTTLRLHLEKLWRWSSTCCTTGCSPTTYIARAVACVGLWEMACTARLVCSLPSIIPPTADSHCETNLTAFQVALHMPSLLSCARRTLQARPVPIVRGVPDSRAIDAWALMLIDENCKIQVPSMPSSPADLKMMTMDAQNGPLRFVGCFPIPALT</sequence>
<reference evidence="2" key="1">
    <citation type="journal article" date="2020" name="Stud. Mycol.">
        <title>101 Dothideomycetes genomes: A test case for predicting lifestyles and emergence of pathogens.</title>
        <authorList>
            <person name="Haridas S."/>
            <person name="Albert R."/>
            <person name="Binder M."/>
            <person name="Bloem J."/>
            <person name="LaButti K."/>
            <person name="Salamov A."/>
            <person name="Andreopoulos B."/>
            <person name="Baker S."/>
            <person name="Barry K."/>
            <person name="Bills G."/>
            <person name="Bluhm B."/>
            <person name="Cannon C."/>
            <person name="Castanera R."/>
            <person name="Culley D."/>
            <person name="Daum C."/>
            <person name="Ezra D."/>
            <person name="Gonzalez J."/>
            <person name="Henrissat B."/>
            <person name="Kuo A."/>
            <person name="Liang C."/>
            <person name="Lipzen A."/>
            <person name="Lutzoni F."/>
            <person name="Magnuson J."/>
            <person name="Mondo S."/>
            <person name="Nolan M."/>
            <person name="Ohm R."/>
            <person name="Pangilinan J."/>
            <person name="Park H.-J."/>
            <person name="Ramirez L."/>
            <person name="Alfaro M."/>
            <person name="Sun H."/>
            <person name="Tritt A."/>
            <person name="Yoshinaga Y."/>
            <person name="Zwiers L.-H."/>
            <person name="Turgeon B."/>
            <person name="Goodwin S."/>
            <person name="Spatafora J."/>
            <person name="Crous P."/>
            <person name="Grigoriev I."/>
        </authorList>
    </citation>
    <scope>NUCLEOTIDE SEQUENCE [LARGE SCALE GENOMIC DNA]</scope>
    <source>
        <strain evidence="2">CBS 304.66</strain>
    </source>
</reference>
<accession>A0A9P4KEB7</accession>
<evidence type="ECO:0000313" key="1">
    <source>
        <dbReference type="EMBL" id="KAF2264544.1"/>
    </source>
</evidence>
<name>A0A9P4KEB7_9PLEO</name>
<organism evidence="1 2">
    <name type="scientific">Lojkania enalia</name>
    <dbReference type="NCBI Taxonomy" id="147567"/>
    <lineage>
        <taxon>Eukaryota</taxon>
        <taxon>Fungi</taxon>
        <taxon>Dikarya</taxon>
        <taxon>Ascomycota</taxon>
        <taxon>Pezizomycotina</taxon>
        <taxon>Dothideomycetes</taxon>
        <taxon>Pleosporomycetidae</taxon>
        <taxon>Pleosporales</taxon>
        <taxon>Pleosporales incertae sedis</taxon>
        <taxon>Lojkania</taxon>
    </lineage>
</organism>
<comment type="caution">
    <text evidence="1">The sequence shown here is derived from an EMBL/GenBank/DDBJ whole genome shotgun (WGS) entry which is preliminary data.</text>
</comment>
<protein>
    <submittedName>
        <fullName evidence="1">Uncharacterized protein</fullName>
    </submittedName>
</protein>
<keyword evidence="2" id="KW-1185">Reference proteome</keyword>
<proteinExistence type="predicted"/>
<dbReference type="Proteomes" id="UP000800093">
    <property type="component" value="Unassembled WGS sequence"/>
</dbReference>
<evidence type="ECO:0000313" key="2">
    <source>
        <dbReference type="Proteomes" id="UP000800093"/>
    </source>
</evidence>
<gene>
    <name evidence="1" type="ORF">CC78DRAFT_580328</name>
</gene>